<dbReference type="SMART" id="SM01002">
    <property type="entry name" value="AlaDh_PNT_C"/>
    <property type="match status" value="1"/>
</dbReference>
<feature type="binding site" evidence="15">
    <location>
        <position position="278"/>
    </location>
    <ligand>
        <name>NAD(+)</name>
        <dbReference type="ChEBI" id="CHEBI:57540"/>
    </ligand>
</feature>
<feature type="binding site" evidence="15">
    <location>
        <begin position="319"/>
        <end position="322"/>
    </location>
    <ligand>
        <name>NAD(+)</name>
        <dbReference type="ChEBI" id="CHEBI:57540"/>
    </ligand>
</feature>
<comment type="catalytic activity">
    <reaction evidence="12 13">
        <text>L-saccharopine + NAD(+) + H2O = L-lysine + 2-oxoglutarate + NADH + H(+)</text>
        <dbReference type="Rhea" id="RHEA:12440"/>
        <dbReference type="ChEBI" id="CHEBI:15377"/>
        <dbReference type="ChEBI" id="CHEBI:15378"/>
        <dbReference type="ChEBI" id="CHEBI:16810"/>
        <dbReference type="ChEBI" id="CHEBI:32551"/>
        <dbReference type="ChEBI" id="CHEBI:57540"/>
        <dbReference type="ChEBI" id="CHEBI:57945"/>
        <dbReference type="ChEBI" id="CHEBI:57951"/>
        <dbReference type="EC" id="1.5.1.7"/>
    </reaction>
</comment>
<evidence type="ECO:0000256" key="11">
    <source>
        <dbReference type="ARBA" id="ARBA00033228"/>
    </source>
</evidence>
<feature type="active site" description="Proton acceptor" evidence="14">
    <location>
        <position position="77"/>
    </location>
</feature>
<keyword evidence="21" id="KW-1185">Reference proteome</keyword>
<evidence type="ECO:0000256" key="16">
    <source>
        <dbReference type="PIRSR" id="PIRSR018250-4"/>
    </source>
</evidence>
<feature type="domain" description="Alanine dehydrogenase/pyridine nucleotide transhydrogenase NAD(H)-binding" evidence="18">
    <location>
        <begin position="181"/>
        <end position="318"/>
    </location>
</feature>
<comment type="similarity">
    <text evidence="2 13">Belongs to the AlaDH/PNT family.</text>
</comment>
<dbReference type="Pfam" id="PF05222">
    <property type="entry name" value="AlaDh_PNT_N"/>
    <property type="match status" value="1"/>
</dbReference>
<dbReference type="GO" id="GO:0004754">
    <property type="term" value="F:saccharopine dehydrogenase (NAD+, L-lysine-forming) activity"/>
    <property type="evidence" value="ECO:0007669"/>
    <property type="project" value="UniProtKB-EC"/>
</dbReference>
<evidence type="ECO:0000256" key="1">
    <source>
        <dbReference type="ARBA" id="ARBA00004884"/>
    </source>
</evidence>
<dbReference type="SMART" id="SM01003">
    <property type="entry name" value="AlaDh_PNT_N"/>
    <property type="match status" value="1"/>
</dbReference>
<dbReference type="EC" id="1.5.1.7" evidence="4 13"/>
<comment type="subunit">
    <text evidence="3">Monomer.</text>
</comment>
<evidence type="ECO:0000259" key="18">
    <source>
        <dbReference type="SMART" id="SM01002"/>
    </source>
</evidence>
<dbReference type="AlphaFoldDB" id="A0AAE0TXB3"/>
<evidence type="ECO:0000256" key="4">
    <source>
        <dbReference type="ARBA" id="ARBA00012847"/>
    </source>
</evidence>
<evidence type="ECO:0000256" key="10">
    <source>
        <dbReference type="ARBA" id="ARBA00023157"/>
    </source>
</evidence>
<keyword evidence="7 13" id="KW-0560">Oxidoreductase</keyword>
<name>A0AAE0TXB3_9PEZI</name>
<evidence type="ECO:0000256" key="7">
    <source>
        <dbReference type="ARBA" id="ARBA00023002"/>
    </source>
</evidence>
<dbReference type="InterPro" id="IPR007698">
    <property type="entry name" value="AlaDH/PNT_NAD(H)-bd"/>
</dbReference>
<dbReference type="EMBL" id="JAULSN010000001">
    <property type="protein sequence ID" value="KAK3382900.1"/>
    <property type="molecule type" value="Genomic_DNA"/>
</dbReference>
<evidence type="ECO:0000256" key="14">
    <source>
        <dbReference type="PIRSR" id="PIRSR018250-1"/>
    </source>
</evidence>
<comment type="caution">
    <text evidence="20">The sequence shown here is derived from an EMBL/GenBank/DDBJ whole genome shotgun (WGS) entry which is preliminary data.</text>
</comment>
<evidence type="ECO:0000256" key="9">
    <source>
        <dbReference type="ARBA" id="ARBA00023154"/>
    </source>
</evidence>
<evidence type="ECO:0000313" key="20">
    <source>
        <dbReference type="EMBL" id="KAK3382900.1"/>
    </source>
</evidence>
<sequence>MSPTTIHLRSETKPLERRSPLSPASAKALVEAGFLLRVERCRDRIYGDDEYEAIGAEMVPAGSWVDAPREHIILGLKELSEDGSPLPHTYIHFQHCFKNQEGWAASLSRFVRGGGMLYDLEFLTGEDGRRVAAFGYWAGYAGAALALIAWAHQLLHPGIAQGRVPRFDSALALADHVKSTIEASIDTNGGQYPRIIIIGALGRCGKGALDFCLGVGIPREYILEWDMKETSHGGPFPEVVASDVFINCVYLGPTRIPPFVTFDSLTTPERRLRVICDVSCDPNSENNPIPVYSSYSSFDSPTVPISQKLDGPELRVVAIDHLPTLVAREASDEYSRLLLPSLLTLNRRESEGVWVRAEHTFAEKVRELPGGSSSV</sequence>
<feature type="binding site" evidence="15">
    <location>
        <begin position="202"/>
        <end position="203"/>
    </location>
    <ligand>
        <name>NAD(+)</name>
        <dbReference type="ChEBI" id="CHEBI:57540"/>
    </ligand>
</feature>
<dbReference type="GO" id="GO:0019878">
    <property type="term" value="P:lysine biosynthetic process via aminoadipic acid"/>
    <property type="evidence" value="ECO:0007669"/>
    <property type="project" value="TreeGrafter"/>
</dbReference>
<feature type="binding site" evidence="15">
    <location>
        <position position="230"/>
    </location>
    <ligand>
        <name>NAD(+)</name>
        <dbReference type="ChEBI" id="CHEBI:57540"/>
    </ligand>
</feature>
<evidence type="ECO:0000256" key="3">
    <source>
        <dbReference type="ARBA" id="ARBA00011245"/>
    </source>
</evidence>
<feature type="binding site" evidence="15">
    <location>
        <position position="129"/>
    </location>
    <ligand>
        <name>NAD(+)</name>
        <dbReference type="ChEBI" id="CHEBI:57540"/>
    </ligand>
</feature>
<keyword evidence="9 13" id="KW-0457">Lysine biosynthesis</keyword>
<evidence type="ECO:0000256" key="17">
    <source>
        <dbReference type="SAM" id="MobiDB-lite"/>
    </source>
</evidence>
<feature type="binding site" evidence="15">
    <location>
        <position position="250"/>
    </location>
    <ligand>
        <name>NAD(+)</name>
        <dbReference type="ChEBI" id="CHEBI:57540"/>
    </ligand>
</feature>
<proteinExistence type="inferred from homology"/>
<dbReference type="InterPro" id="IPR051168">
    <property type="entry name" value="AASS"/>
</dbReference>
<evidence type="ECO:0000256" key="15">
    <source>
        <dbReference type="PIRSR" id="PIRSR018250-3"/>
    </source>
</evidence>
<evidence type="ECO:0000313" key="21">
    <source>
        <dbReference type="Proteomes" id="UP001287356"/>
    </source>
</evidence>
<feature type="compositionally biased region" description="Basic and acidic residues" evidence="17">
    <location>
        <begin position="8"/>
        <end position="19"/>
    </location>
</feature>
<feature type="active site" description="Proton donor" evidence="14">
    <location>
        <position position="95"/>
    </location>
</feature>
<dbReference type="GO" id="GO:0005737">
    <property type="term" value="C:cytoplasm"/>
    <property type="evidence" value="ECO:0007669"/>
    <property type="project" value="TreeGrafter"/>
</dbReference>
<evidence type="ECO:0000256" key="5">
    <source>
        <dbReference type="ARBA" id="ARBA00021221"/>
    </source>
</evidence>
<dbReference type="Gene3D" id="3.40.50.720">
    <property type="entry name" value="NAD(P)-binding Rossmann-like Domain"/>
    <property type="match status" value="1"/>
</dbReference>
<accession>A0AAE0TXB3</accession>
<dbReference type="InterPro" id="IPR027281">
    <property type="entry name" value="Lys1"/>
</dbReference>
<keyword evidence="10" id="KW-1015">Disulfide bond</keyword>
<evidence type="ECO:0000256" key="13">
    <source>
        <dbReference type="PIRNR" id="PIRNR018250"/>
    </source>
</evidence>
<gene>
    <name evidence="20" type="ORF">B0T24DRAFT_602942</name>
</gene>
<reference evidence="20" key="2">
    <citation type="submission" date="2023-06" db="EMBL/GenBank/DDBJ databases">
        <authorList>
            <consortium name="Lawrence Berkeley National Laboratory"/>
            <person name="Haridas S."/>
            <person name="Hensen N."/>
            <person name="Bonometti L."/>
            <person name="Westerberg I."/>
            <person name="Brannstrom I.O."/>
            <person name="Guillou S."/>
            <person name="Cros-Aarteil S."/>
            <person name="Calhoun S."/>
            <person name="Kuo A."/>
            <person name="Mondo S."/>
            <person name="Pangilinan J."/>
            <person name="Riley R."/>
            <person name="Labutti K."/>
            <person name="Andreopoulos B."/>
            <person name="Lipzen A."/>
            <person name="Chen C."/>
            <person name="Yanf M."/>
            <person name="Daum C."/>
            <person name="Ng V."/>
            <person name="Clum A."/>
            <person name="Steindorff A."/>
            <person name="Ohm R."/>
            <person name="Martin F."/>
            <person name="Silar P."/>
            <person name="Natvig D."/>
            <person name="Lalanne C."/>
            <person name="Gautier V."/>
            <person name="Ament-Velasquez S.L."/>
            <person name="Kruys A."/>
            <person name="Hutchinson M.I."/>
            <person name="Powell A.J."/>
            <person name="Barry K."/>
            <person name="Miller A.N."/>
            <person name="Grigoriev I.V."/>
            <person name="Debuchy R."/>
            <person name="Gladieux P."/>
            <person name="Thoren M.H."/>
            <person name="Johannesson H."/>
        </authorList>
    </citation>
    <scope>NUCLEOTIDE SEQUENCE</scope>
    <source>
        <strain evidence="20">CBS 958.72</strain>
    </source>
</reference>
<dbReference type="SUPFAM" id="SSF52283">
    <property type="entry name" value="Formate/glycerate dehydrogenase catalytic domain-like"/>
    <property type="match status" value="1"/>
</dbReference>
<comment type="pathway">
    <text evidence="1 13">Amino-acid biosynthesis; L-lysine biosynthesis via AAA pathway; L-lysine from L-alpha-aminoadipate (fungal route): step 3/3.</text>
</comment>
<feature type="domain" description="Alanine dehydrogenase/pyridine nucleotide transhydrogenase N-terminal" evidence="19">
    <location>
        <begin position="7"/>
        <end position="141"/>
    </location>
</feature>
<protein>
    <recommendedName>
        <fullName evidence="5 13">Saccharopine dehydrogenase [NAD(+), L-lysine-forming]</fullName>
        <shortName evidence="13">SDH</shortName>
        <ecNumber evidence="4 13">1.5.1.7</ecNumber>
    </recommendedName>
    <alternativeName>
        <fullName evidence="11 13">Lysine--2-oxoglutarate reductase</fullName>
    </alternativeName>
</protein>
<evidence type="ECO:0000259" key="19">
    <source>
        <dbReference type="SMART" id="SM01003"/>
    </source>
</evidence>
<keyword evidence="6 13" id="KW-0028">Amino-acid biosynthesis</keyword>
<feature type="binding site" evidence="15">
    <location>
        <position position="226"/>
    </location>
    <ligand>
        <name>NAD(+)</name>
        <dbReference type="ChEBI" id="CHEBI:57540"/>
    </ligand>
</feature>
<dbReference type="InterPro" id="IPR007886">
    <property type="entry name" value="AlaDH/PNT_N"/>
</dbReference>
<dbReference type="PIRSF" id="PIRSF018250">
    <property type="entry name" value="Saccharopine_DH_Lys"/>
    <property type="match status" value="1"/>
</dbReference>
<dbReference type="Proteomes" id="UP001287356">
    <property type="component" value="Unassembled WGS sequence"/>
</dbReference>
<evidence type="ECO:0000256" key="6">
    <source>
        <dbReference type="ARBA" id="ARBA00022605"/>
    </source>
</evidence>
<feature type="region of interest" description="Disordered" evidence="17">
    <location>
        <begin position="1"/>
        <end position="21"/>
    </location>
</feature>
<reference evidence="20" key="1">
    <citation type="journal article" date="2023" name="Mol. Phylogenet. Evol.">
        <title>Genome-scale phylogeny and comparative genomics of the fungal order Sordariales.</title>
        <authorList>
            <person name="Hensen N."/>
            <person name="Bonometti L."/>
            <person name="Westerberg I."/>
            <person name="Brannstrom I.O."/>
            <person name="Guillou S."/>
            <person name="Cros-Aarteil S."/>
            <person name="Calhoun S."/>
            <person name="Haridas S."/>
            <person name="Kuo A."/>
            <person name="Mondo S."/>
            <person name="Pangilinan J."/>
            <person name="Riley R."/>
            <person name="LaButti K."/>
            <person name="Andreopoulos B."/>
            <person name="Lipzen A."/>
            <person name="Chen C."/>
            <person name="Yan M."/>
            <person name="Daum C."/>
            <person name="Ng V."/>
            <person name="Clum A."/>
            <person name="Steindorff A."/>
            <person name="Ohm R.A."/>
            <person name="Martin F."/>
            <person name="Silar P."/>
            <person name="Natvig D.O."/>
            <person name="Lalanne C."/>
            <person name="Gautier V."/>
            <person name="Ament-Velasquez S.L."/>
            <person name="Kruys A."/>
            <person name="Hutchinson M.I."/>
            <person name="Powell A.J."/>
            <person name="Barry K."/>
            <person name="Miller A.N."/>
            <person name="Grigoriev I.V."/>
            <person name="Debuchy R."/>
            <person name="Gladieux P."/>
            <person name="Hiltunen Thoren M."/>
            <person name="Johannesson H."/>
        </authorList>
    </citation>
    <scope>NUCLEOTIDE SEQUENCE</scope>
    <source>
        <strain evidence="20">CBS 958.72</strain>
    </source>
</reference>
<feature type="disulfide bond" evidence="16">
    <location>
        <begin position="204"/>
        <end position="248"/>
    </location>
</feature>
<evidence type="ECO:0000256" key="2">
    <source>
        <dbReference type="ARBA" id="ARBA00005689"/>
    </source>
</evidence>
<dbReference type="FunFam" id="3.40.50.720:FF:000217">
    <property type="entry name" value="Saccharopine dehydrogenase [NAD(+), L-lysine-forming]"/>
    <property type="match status" value="1"/>
</dbReference>
<dbReference type="PANTHER" id="PTHR11133:SF23">
    <property type="entry name" value="SACCHAROPINE DEHYDROGENASE [NAD(+), L-LYSINE-FORMING]"/>
    <property type="match status" value="1"/>
</dbReference>
<dbReference type="PANTHER" id="PTHR11133">
    <property type="entry name" value="SACCHAROPINE DEHYDROGENASE"/>
    <property type="match status" value="1"/>
</dbReference>
<evidence type="ECO:0000256" key="8">
    <source>
        <dbReference type="ARBA" id="ARBA00023027"/>
    </source>
</evidence>
<evidence type="ECO:0000256" key="12">
    <source>
        <dbReference type="ARBA" id="ARBA00047860"/>
    </source>
</evidence>
<keyword evidence="8 13" id="KW-0520">NAD</keyword>
<organism evidence="20 21">
    <name type="scientific">Lasiosphaeria ovina</name>
    <dbReference type="NCBI Taxonomy" id="92902"/>
    <lineage>
        <taxon>Eukaryota</taxon>
        <taxon>Fungi</taxon>
        <taxon>Dikarya</taxon>
        <taxon>Ascomycota</taxon>
        <taxon>Pezizomycotina</taxon>
        <taxon>Sordariomycetes</taxon>
        <taxon>Sordariomycetidae</taxon>
        <taxon>Sordariales</taxon>
        <taxon>Lasiosphaeriaceae</taxon>
        <taxon>Lasiosphaeria</taxon>
    </lineage>
</organism>
<dbReference type="CDD" id="cd12188">
    <property type="entry name" value="SDH"/>
    <property type="match status" value="1"/>
</dbReference>